<accession>A0A813CLV5</accession>
<reference evidence="2" key="1">
    <citation type="submission" date="2021-02" db="EMBL/GenBank/DDBJ databases">
        <authorList>
            <person name="Dougan E. K."/>
            <person name="Rhodes N."/>
            <person name="Thang M."/>
            <person name="Chan C."/>
        </authorList>
    </citation>
    <scope>NUCLEOTIDE SEQUENCE</scope>
</reference>
<evidence type="ECO:0000313" key="2">
    <source>
        <dbReference type="EMBL" id="CAE7945815.1"/>
    </source>
</evidence>
<dbReference type="Proteomes" id="UP000601435">
    <property type="component" value="Unassembled WGS sequence"/>
</dbReference>
<organism evidence="2 3">
    <name type="scientific">Symbiodinium necroappetens</name>
    <dbReference type="NCBI Taxonomy" id="1628268"/>
    <lineage>
        <taxon>Eukaryota</taxon>
        <taxon>Sar</taxon>
        <taxon>Alveolata</taxon>
        <taxon>Dinophyceae</taxon>
        <taxon>Suessiales</taxon>
        <taxon>Symbiodiniaceae</taxon>
        <taxon>Symbiodinium</taxon>
    </lineage>
</organism>
<name>A0A813CLV5_9DINO</name>
<sequence>MPRERQALCLIEDSCVAAQRATAAASGSALAVGEAAGAGLRRRWLKFKASDPAAQAGIGELRRGLRHGRLASACLRALRAPAAQQCGANFFLDEEAGYGIISAVQAGRVAVMAVVQAVVFGQAQLRGRGEQAGLESVKSEFARLMCEQCLRAGSGGLAAGLVHIPQTEEEVRAGSGVKASGFAGRAQPGKDPAAGGRVAGETAKVHCERLAMRAGLGLVAGSVQACRSQAEGAPLDALGVPPAQAGVDAEQSGAQPEAQGERHGGLHYVALPGDDHGHG</sequence>
<evidence type="ECO:0000256" key="1">
    <source>
        <dbReference type="SAM" id="MobiDB-lite"/>
    </source>
</evidence>
<feature type="region of interest" description="Disordered" evidence="1">
    <location>
        <begin position="237"/>
        <end position="279"/>
    </location>
</feature>
<dbReference type="EMBL" id="CAJNJA010104555">
    <property type="protein sequence ID" value="CAE7945815.1"/>
    <property type="molecule type" value="Genomic_DNA"/>
</dbReference>
<evidence type="ECO:0000313" key="3">
    <source>
        <dbReference type="Proteomes" id="UP000601435"/>
    </source>
</evidence>
<proteinExistence type="predicted"/>
<comment type="caution">
    <text evidence="2">The sequence shown here is derived from an EMBL/GenBank/DDBJ whole genome shotgun (WGS) entry which is preliminary data.</text>
</comment>
<keyword evidence="3" id="KW-1185">Reference proteome</keyword>
<protein>
    <submittedName>
        <fullName evidence="2">Uncharacterized protein</fullName>
    </submittedName>
</protein>
<gene>
    <name evidence="2" type="ORF">SNEC2469_LOCUS35671</name>
</gene>
<dbReference type="AlphaFoldDB" id="A0A813CLV5"/>